<keyword evidence="3" id="KW-1185">Reference proteome</keyword>
<name>X6LEB3_RETFI</name>
<feature type="region of interest" description="Disordered" evidence="1">
    <location>
        <begin position="121"/>
        <end position="164"/>
    </location>
</feature>
<dbReference type="EMBL" id="ASPP01044946">
    <property type="protein sequence ID" value="ETN99094.1"/>
    <property type="molecule type" value="Genomic_DNA"/>
</dbReference>
<dbReference type="AlphaFoldDB" id="X6LEB3"/>
<sequence>MNKTSKKIQRGWRKRTGKKAQLRVSNRGRKYCYQQLNLDFDTKVYLPLMNQLRNQGYWLPYWLDLHPQRRPQSEPSTDSKIRSQENVLDEFWNKTRYLFFHYLFINQLKQFSNIFFLREKSKPQSRPGSPSPSTPPVVYRLEPPKPTQQDLDDSNTLQDIMPPSRLFFPDDKIHLRRKLK</sequence>
<evidence type="ECO:0000313" key="2">
    <source>
        <dbReference type="EMBL" id="ETN99094.1"/>
    </source>
</evidence>
<organism evidence="2 3">
    <name type="scientific">Reticulomyxa filosa</name>
    <dbReference type="NCBI Taxonomy" id="46433"/>
    <lineage>
        <taxon>Eukaryota</taxon>
        <taxon>Sar</taxon>
        <taxon>Rhizaria</taxon>
        <taxon>Retaria</taxon>
        <taxon>Foraminifera</taxon>
        <taxon>Monothalamids</taxon>
        <taxon>Reticulomyxidae</taxon>
        <taxon>Reticulomyxa</taxon>
    </lineage>
</organism>
<evidence type="ECO:0000256" key="1">
    <source>
        <dbReference type="SAM" id="MobiDB-lite"/>
    </source>
</evidence>
<protein>
    <submittedName>
        <fullName evidence="2">Uncharacterized protein</fullName>
    </submittedName>
</protein>
<accession>X6LEB3</accession>
<evidence type="ECO:0000313" key="3">
    <source>
        <dbReference type="Proteomes" id="UP000023152"/>
    </source>
</evidence>
<proteinExistence type="predicted"/>
<dbReference type="Proteomes" id="UP000023152">
    <property type="component" value="Unassembled WGS sequence"/>
</dbReference>
<comment type="caution">
    <text evidence="2">The sequence shown here is derived from an EMBL/GenBank/DDBJ whole genome shotgun (WGS) entry which is preliminary data.</text>
</comment>
<gene>
    <name evidence="2" type="ORF">RFI_38393</name>
</gene>
<reference evidence="2 3" key="1">
    <citation type="journal article" date="2013" name="Curr. Biol.">
        <title>The Genome of the Foraminiferan Reticulomyxa filosa.</title>
        <authorList>
            <person name="Glockner G."/>
            <person name="Hulsmann N."/>
            <person name="Schleicher M."/>
            <person name="Noegel A.A."/>
            <person name="Eichinger L."/>
            <person name="Gallinger C."/>
            <person name="Pawlowski J."/>
            <person name="Sierra R."/>
            <person name="Euteneuer U."/>
            <person name="Pillet L."/>
            <person name="Moustafa A."/>
            <person name="Platzer M."/>
            <person name="Groth M."/>
            <person name="Szafranski K."/>
            <person name="Schliwa M."/>
        </authorList>
    </citation>
    <scope>NUCLEOTIDE SEQUENCE [LARGE SCALE GENOMIC DNA]</scope>
</reference>